<reference evidence="3" key="1">
    <citation type="submission" date="2021-02" db="EMBL/GenBank/DDBJ databases">
        <authorList>
            <person name="Nowell W R."/>
        </authorList>
    </citation>
    <scope>NUCLEOTIDE SEQUENCE</scope>
</reference>
<evidence type="ECO:0000259" key="2">
    <source>
        <dbReference type="Pfam" id="PF00004"/>
    </source>
</evidence>
<gene>
    <name evidence="3" type="ORF">OVA965_LOCUS36087</name>
    <name evidence="4" type="ORF">TMI583_LOCUS37082</name>
</gene>
<dbReference type="InterPro" id="IPR003960">
    <property type="entry name" value="ATPase_AAA_CS"/>
</dbReference>
<dbReference type="Gene3D" id="3.40.50.300">
    <property type="entry name" value="P-loop containing nucleotide triphosphate hydrolases"/>
    <property type="match status" value="1"/>
</dbReference>
<feature type="non-terminal residue" evidence="3">
    <location>
        <position position="1"/>
    </location>
</feature>
<evidence type="ECO:0000313" key="5">
    <source>
        <dbReference type="Proteomes" id="UP000677228"/>
    </source>
</evidence>
<dbReference type="EMBL" id="CAJNOK010032203">
    <property type="protein sequence ID" value="CAF1481480.1"/>
    <property type="molecule type" value="Genomic_DNA"/>
</dbReference>
<dbReference type="PROSITE" id="PS00674">
    <property type="entry name" value="AAA"/>
    <property type="match status" value="1"/>
</dbReference>
<evidence type="ECO:0000313" key="4">
    <source>
        <dbReference type="EMBL" id="CAF4271931.1"/>
    </source>
</evidence>
<dbReference type="Pfam" id="PF00004">
    <property type="entry name" value="AAA"/>
    <property type="match status" value="1"/>
</dbReference>
<protein>
    <recommendedName>
        <fullName evidence="2">ATPase AAA-type core domain-containing protein</fullName>
    </recommendedName>
</protein>
<evidence type="ECO:0000256" key="1">
    <source>
        <dbReference type="RuleBase" id="RU003651"/>
    </source>
</evidence>
<feature type="domain" description="ATPase AAA-type core" evidence="2">
    <location>
        <begin position="68"/>
        <end position="192"/>
    </location>
</feature>
<keyword evidence="1" id="KW-0547">Nucleotide-binding</keyword>
<organism evidence="3 5">
    <name type="scientific">Didymodactylos carnosus</name>
    <dbReference type="NCBI Taxonomy" id="1234261"/>
    <lineage>
        <taxon>Eukaryota</taxon>
        <taxon>Metazoa</taxon>
        <taxon>Spiralia</taxon>
        <taxon>Gnathifera</taxon>
        <taxon>Rotifera</taxon>
        <taxon>Eurotatoria</taxon>
        <taxon>Bdelloidea</taxon>
        <taxon>Philodinida</taxon>
        <taxon>Philodinidae</taxon>
        <taxon>Didymodactylos</taxon>
    </lineage>
</organism>
<sequence length="502" mass="57829">MHTLLRQAISDLEKIQKEHEPLNKLYADSVAKSNNIKKQIESLEKLKQLKLEDQQKKLIIKYDRGPLLYGKSELPKRVAVYAGITMITQPLTAGELNRPYVGETERLLVDIMSRVKDIPYLICAMTIDEIDGLVPKRDNNAQQGKIDGISVLLSHIEGVKDIPNLIVFGATNRRNMMDEAFLRRMQAKVFVGRPSPAIRNNMFVTPLVCKDSCWCSSQCIELADSVVREFNVWFGISTLPEICRLNPSILNSTSHEENYSLDFDNLKPTGRILIDYSEKKCLIEMQNEPTLEKDLEKNETSLSFLLARFIYGCSTRNIDRIQTIDLNFLIKQNAFDENQIFELLTTTFLEYPWLKHTLIEDIAFQKSSAQLSQEKQEEDKRLDEETSRKCPKCLRSYTPKETRDGSCHYHPEFVVDINRPDEHLTSEQAQSILQCAMLNKLPEERMPKLFWACCLHKYGESYQSCETGICGLPKELEEKVNMNDEKYINQVQEHFKANASAK</sequence>
<dbReference type="InterPro" id="IPR050168">
    <property type="entry name" value="AAA_ATPase_domain"/>
</dbReference>
<dbReference type="InterPro" id="IPR027417">
    <property type="entry name" value="P-loop_NTPase"/>
</dbReference>
<dbReference type="PANTHER" id="PTHR23077">
    <property type="entry name" value="AAA-FAMILY ATPASE"/>
    <property type="match status" value="1"/>
</dbReference>
<proteinExistence type="inferred from homology"/>
<dbReference type="SUPFAM" id="SSF52540">
    <property type="entry name" value="P-loop containing nucleoside triphosphate hydrolases"/>
    <property type="match status" value="1"/>
</dbReference>
<dbReference type="AlphaFoldDB" id="A0A8S2FIW7"/>
<dbReference type="InterPro" id="IPR003959">
    <property type="entry name" value="ATPase_AAA_core"/>
</dbReference>
<accession>A0A8S2FIW7</accession>
<dbReference type="GO" id="GO:0005524">
    <property type="term" value="F:ATP binding"/>
    <property type="evidence" value="ECO:0007669"/>
    <property type="project" value="UniProtKB-KW"/>
</dbReference>
<keyword evidence="1" id="KW-0067">ATP-binding</keyword>
<dbReference type="PANTHER" id="PTHR23077:SF117">
    <property type="entry name" value="AAA+ ATPASE DOMAIN-CONTAINING PROTEIN"/>
    <property type="match status" value="1"/>
</dbReference>
<evidence type="ECO:0000313" key="3">
    <source>
        <dbReference type="EMBL" id="CAF1481480.1"/>
    </source>
</evidence>
<dbReference type="GO" id="GO:0016887">
    <property type="term" value="F:ATP hydrolysis activity"/>
    <property type="evidence" value="ECO:0007669"/>
    <property type="project" value="InterPro"/>
</dbReference>
<comment type="caution">
    <text evidence="3">The sequence shown here is derived from an EMBL/GenBank/DDBJ whole genome shotgun (WGS) entry which is preliminary data.</text>
</comment>
<dbReference type="CDD" id="cd19481">
    <property type="entry name" value="RecA-like_protease"/>
    <property type="match status" value="1"/>
</dbReference>
<dbReference type="EMBL" id="CAJOBA010054126">
    <property type="protein sequence ID" value="CAF4271931.1"/>
    <property type="molecule type" value="Genomic_DNA"/>
</dbReference>
<dbReference type="Proteomes" id="UP000677228">
    <property type="component" value="Unassembled WGS sequence"/>
</dbReference>
<dbReference type="Proteomes" id="UP000682733">
    <property type="component" value="Unassembled WGS sequence"/>
</dbReference>
<name>A0A8S2FIW7_9BILA</name>
<comment type="similarity">
    <text evidence="1">Belongs to the AAA ATPase family.</text>
</comment>